<dbReference type="EnsemblMetazoa" id="AMIN014008-RA">
    <property type="protein sequence ID" value="AMIN014008-PA"/>
    <property type="gene ID" value="AMIN014008"/>
</dbReference>
<proteinExistence type="predicted"/>
<sequence>MVFGKRGGYLNPAVFGQDEQEVIVS</sequence>
<keyword evidence="2" id="KW-1185">Reference proteome</keyword>
<reference evidence="1" key="2">
    <citation type="submission" date="2020-05" db="UniProtKB">
        <authorList>
            <consortium name="EnsemblMetazoa"/>
        </authorList>
    </citation>
    <scope>IDENTIFICATION</scope>
    <source>
        <strain evidence="1">MINIMUS1</strain>
    </source>
</reference>
<accession>A0A182WMP3</accession>
<evidence type="ECO:0000313" key="1">
    <source>
        <dbReference type="EnsemblMetazoa" id="AMIN014008-PA"/>
    </source>
</evidence>
<name>A0A182WMP3_9DIPT</name>
<evidence type="ECO:0000313" key="2">
    <source>
        <dbReference type="Proteomes" id="UP000075920"/>
    </source>
</evidence>
<protein>
    <submittedName>
        <fullName evidence="1">Uncharacterized protein</fullName>
    </submittedName>
</protein>
<organism evidence="1 2">
    <name type="scientific">Anopheles minimus</name>
    <dbReference type="NCBI Taxonomy" id="112268"/>
    <lineage>
        <taxon>Eukaryota</taxon>
        <taxon>Metazoa</taxon>
        <taxon>Ecdysozoa</taxon>
        <taxon>Arthropoda</taxon>
        <taxon>Hexapoda</taxon>
        <taxon>Insecta</taxon>
        <taxon>Pterygota</taxon>
        <taxon>Neoptera</taxon>
        <taxon>Endopterygota</taxon>
        <taxon>Diptera</taxon>
        <taxon>Nematocera</taxon>
        <taxon>Culicoidea</taxon>
        <taxon>Culicidae</taxon>
        <taxon>Anophelinae</taxon>
        <taxon>Anopheles</taxon>
    </lineage>
</organism>
<dbReference type="Proteomes" id="UP000075920">
    <property type="component" value="Unassembled WGS sequence"/>
</dbReference>
<dbReference type="VEuPathDB" id="VectorBase:AMIN014008"/>
<dbReference type="AlphaFoldDB" id="A0A182WMP3"/>
<reference evidence="2" key="1">
    <citation type="submission" date="2013-03" db="EMBL/GenBank/DDBJ databases">
        <title>The Genome Sequence of Anopheles minimus MINIMUS1.</title>
        <authorList>
            <consortium name="The Broad Institute Genomics Platform"/>
            <person name="Neafsey D.E."/>
            <person name="Walton C."/>
            <person name="Walker B."/>
            <person name="Young S.K."/>
            <person name="Zeng Q."/>
            <person name="Gargeya S."/>
            <person name="Fitzgerald M."/>
            <person name="Haas B."/>
            <person name="Abouelleil A."/>
            <person name="Allen A.W."/>
            <person name="Alvarado L."/>
            <person name="Arachchi H.M."/>
            <person name="Berlin A.M."/>
            <person name="Chapman S.B."/>
            <person name="Gainer-Dewar J."/>
            <person name="Goldberg J."/>
            <person name="Griggs A."/>
            <person name="Gujja S."/>
            <person name="Hansen M."/>
            <person name="Howarth C."/>
            <person name="Imamovic A."/>
            <person name="Ireland A."/>
            <person name="Larimer J."/>
            <person name="McCowan C."/>
            <person name="Murphy C."/>
            <person name="Pearson M."/>
            <person name="Poon T.W."/>
            <person name="Priest M."/>
            <person name="Roberts A."/>
            <person name="Saif S."/>
            <person name="Shea T."/>
            <person name="Sisk P."/>
            <person name="Sykes S."/>
            <person name="Wortman J."/>
            <person name="Nusbaum C."/>
            <person name="Birren B."/>
        </authorList>
    </citation>
    <scope>NUCLEOTIDE SEQUENCE [LARGE SCALE GENOMIC DNA]</scope>
    <source>
        <strain evidence="2">MINIMUS1</strain>
    </source>
</reference>